<reference evidence="1 2" key="1">
    <citation type="journal article" date="2013" name="Curr. Biol.">
        <title>The Genome of the Foraminiferan Reticulomyxa filosa.</title>
        <authorList>
            <person name="Glockner G."/>
            <person name="Hulsmann N."/>
            <person name="Schleicher M."/>
            <person name="Noegel A.A."/>
            <person name="Eichinger L."/>
            <person name="Gallinger C."/>
            <person name="Pawlowski J."/>
            <person name="Sierra R."/>
            <person name="Euteneuer U."/>
            <person name="Pillet L."/>
            <person name="Moustafa A."/>
            <person name="Platzer M."/>
            <person name="Groth M."/>
            <person name="Szafranski K."/>
            <person name="Schliwa M."/>
        </authorList>
    </citation>
    <scope>NUCLEOTIDE SEQUENCE [LARGE SCALE GENOMIC DNA]</scope>
</reference>
<accession>X6PE54</accession>
<comment type="caution">
    <text evidence="1">The sequence shown here is derived from an EMBL/GenBank/DDBJ whole genome shotgun (WGS) entry which is preliminary data.</text>
</comment>
<organism evidence="1 2">
    <name type="scientific">Reticulomyxa filosa</name>
    <dbReference type="NCBI Taxonomy" id="46433"/>
    <lineage>
        <taxon>Eukaryota</taxon>
        <taxon>Sar</taxon>
        <taxon>Rhizaria</taxon>
        <taxon>Retaria</taxon>
        <taxon>Foraminifera</taxon>
        <taxon>Monothalamids</taxon>
        <taxon>Reticulomyxidae</taxon>
        <taxon>Reticulomyxa</taxon>
    </lineage>
</organism>
<protein>
    <submittedName>
        <fullName evidence="1">Uncharacterized protein</fullName>
    </submittedName>
</protein>
<dbReference type="AlphaFoldDB" id="X6PE54"/>
<keyword evidence="2" id="KW-1185">Reference proteome</keyword>
<evidence type="ECO:0000313" key="2">
    <source>
        <dbReference type="Proteomes" id="UP000023152"/>
    </source>
</evidence>
<evidence type="ECO:0000313" key="1">
    <source>
        <dbReference type="EMBL" id="ETO36790.1"/>
    </source>
</evidence>
<sequence>MSPSNPVTAPISQKELVIQLRQFAQDPKHQSALIENEECLKTLAEVLLTAVDNETCVIALQTLQFLASNPKYRLILKEVPKLMSSVEQLKKGENEIKK</sequence>
<dbReference type="EMBL" id="ASPP01000288">
    <property type="protein sequence ID" value="ETO36790.1"/>
    <property type="molecule type" value="Genomic_DNA"/>
</dbReference>
<gene>
    <name evidence="1" type="ORF">RFI_00272</name>
</gene>
<dbReference type="Proteomes" id="UP000023152">
    <property type="component" value="Unassembled WGS sequence"/>
</dbReference>
<name>X6PE54_RETFI</name>
<proteinExistence type="predicted"/>